<sequence length="425" mass="45659">MGFALTKSRRLAIIICISFTFFIAEIAVGFYTGSLALVADAFHYLSDVIGFIVAFSAFKVSEREEFSPSLSFGWQRASLLGAFFNGVFLLALGVSIFLQSIERFISIQPVENPKLVLIIGGVGLALNLISAVFVGHDHAGHSHGHGHGHDHGHDHDHDHDHDHGADSHDHGHKHDHGATSHAHAGEGLTVTESHDGAAQHERDVHGEHLHTTKQPDHKPGFDFGMMGVLLHVLGDAINNIGVMVAAIIIWFVKGEQRMYADPAISMAIALMIFLSAIPLVKNTGKVLLGYVPNGIDVEEVKHDIAKVPGIESVHELHLWSLTQEKAIATAHVSVSEDTTVDSFMGLAKTVSECLHAYGIHSVTLQPELPPPGSVYTAESVNIVSQPVTATVNSGSDTDAARRRAVSHSCRLTCGKDKCANLGCCS</sequence>
<evidence type="ECO:0000259" key="11">
    <source>
        <dbReference type="Pfam" id="PF16916"/>
    </source>
</evidence>
<gene>
    <name evidence="12" type="ORF">PG999_002131</name>
</gene>
<evidence type="ECO:0000256" key="9">
    <source>
        <dbReference type="SAM" id="Phobius"/>
    </source>
</evidence>
<feature type="transmembrane region" description="Helical" evidence="9">
    <location>
        <begin position="79"/>
        <end position="101"/>
    </location>
</feature>
<evidence type="ECO:0000256" key="2">
    <source>
        <dbReference type="ARBA" id="ARBA00008873"/>
    </source>
</evidence>
<evidence type="ECO:0000259" key="10">
    <source>
        <dbReference type="Pfam" id="PF01545"/>
    </source>
</evidence>
<keyword evidence="5" id="KW-0862">Zinc</keyword>
<evidence type="ECO:0000256" key="1">
    <source>
        <dbReference type="ARBA" id="ARBA00004141"/>
    </source>
</evidence>
<evidence type="ECO:0000313" key="12">
    <source>
        <dbReference type="EMBL" id="KAK8129751.1"/>
    </source>
</evidence>
<comment type="subcellular location">
    <subcellularLocation>
        <location evidence="1">Membrane</location>
        <topology evidence="1">Multi-pass membrane protein</topology>
    </subcellularLocation>
</comment>
<dbReference type="InterPro" id="IPR058533">
    <property type="entry name" value="Cation_efflux_TM"/>
</dbReference>
<dbReference type="GO" id="GO:0006882">
    <property type="term" value="P:intracellular zinc ion homeostasis"/>
    <property type="evidence" value="ECO:0007669"/>
    <property type="project" value="TreeGrafter"/>
</dbReference>
<feature type="region of interest" description="Disordered" evidence="8">
    <location>
        <begin position="140"/>
        <end position="181"/>
    </location>
</feature>
<dbReference type="Pfam" id="PF16916">
    <property type="entry name" value="ZT_dimer"/>
    <property type="match status" value="1"/>
</dbReference>
<reference evidence="12 13" key="1">
    <citation type="submission" date="2023-01" db="EMBL/GenBank/DDBJ databases">
        <title>Analysis of 21 Apiospora genomes using comparative genomics revels a genus with tremendous synthesis potential of carbohydrate active enzymes and secondary metabolites.</title>
        <authorList>
            <person name="Sorensen T."/>
        </authorList>
    </citation>
    <scope>NUCLEOTIDE SEQUENCE [LARGE SCALE GENOMIC DNA]</scope>
    <source>
        <strain evidence="12 13">CBS 117206</strain>
    </source>
</reference>
<evidence type="ECO:0000256" key="3">
    <source>
        <dbReference type="ARBA" id="ARBA00022448"/>
    </source>
</evidence>
<dbReference type="Pfam" id="PF01545">
    <property type="entry name" value="Cation_efflux"/>
    <property type="match status" value="1"/>
</dbReference>
<dbReference type="AlphaFoldDB" id="A0AAW0R7H2"/>
<protein>
    <submittedName>
        <fullName evidence="12">Cation efflux system protein czcD</fullName>
    </submittedName>
</protein>
<keyword evidence="6 9" id="KW-1133">Transmembrane helix</keyword>
<keyword evidence="4 9" id="KW-0812">Transmembrane</keyword>
<feature type="domain" description="Cation efflux protein cytoplasmic" evidence="11">
    <location>
        <begin position="292"/>
        <end position="367"/>
    </location>
</feature>
<dbReference type="PANTHER" id="PTHR45820">
    <property type="entry name" value="FI23527P1"/>
    <property type="match status" value="1"/>
</dbReference>
<dbReference type="InterPro" id="IPR027469">
    <property type="entry name" value="Cation_efflux_TMD_sf"/>
</dbReference>
<evidence type="ECO:0000256" key="4">
    <source>
        <dbReference type="ARBA" id="ARBA00022692"/>
    </source>
</evidence>
<dbReference type="InterPro" id="IPR027470">
    <property type="entry name" value="Cation_efflux_CTD"/>
</dbReference>
<accession>A0AAW0R7H2</accession>
<name>A0AAW0R7H2_9PEZI</name>
<dbReference type="InterPro" id="IPR036837">
    <property type="entry name" value="Cation_efflux_CTD_sf"/>
</dbReference>
<feature type="transmembrane region" description="Helical" evidence="9">
    <location>
        <begin position="263"/>
        <end position="280"/>
    </location>
</feature>
<feature type="transmembrane region" description="Helical" evidence="9">
    <location>
        <begin position="228"/>
        <end position="251"/>
    </location>
</feature>
<dbReference type="GO" id="GO:0005385">
    <property type="term" value="F:zinc ion transmembrane transporter activity"/>
    <property type="evidence" value="ECO:0007669"/>
    <property type="project" value="TreeGrafter"/>
</dbReference>
<dbReference type="InterPro" id="IPR002524">
    <property type="entry name" value="Cation_efflux"/>
</dbReference>
<dbReference type="Proteomes" id="UP001392437">
    <property type="component" value="Unassembled WGS sequence"/>
</dbReference>
<dbReference type="NCBIfam" id="TIGR01297">
    <property type="entry name" value="CDF"/>
    <property type="match status" value="1"/>
</dbReference>
<proteinExistence type="inferred from homology"/>
<dbReference type="Gene3D" id="1.20.1510.10">
    <property type="entry name" value="Cation efflux protein transmembrane domain"/>
    <property type="match status" value="1"/>
</dbReference>
<evidence type="ECO:0000256" key="7">
    <source>
        <dbReference type="ARBA" id="ARBA00023136"/>
    </source>
</evidence>
<feature type="transmembrane region" description="Helical" evidence="9">
    <location>
        <begin position="12"/>
        <end position="35"/>
    </location>
</feature>
<comment type="caution">
    <text evidence="12">The sequence shown here is derived from an EMBL/GenBank/DDBJ whole genome shotgun (WGS) entry which is preliminary data.</text>
</comment>
<dbReference type="PANTHER" id="PTHR45820:SF5">
    <property type="entry name" value="DIFFUSION FACILITATOR FAMILY METAL ION TRANSPORTER, PUTATIVE-RELATED"/>
    <property type="match status" value="1"/>
</dbReference>
<dbReference type="SUPFAM" id="SSF160240">
    <property type="entry name" value="Cation efflux protein cytoplasmic domain-like"/>
    <property type="match status" value="1"/>
</dbReference>
<dbReference type="GO" id="GO:0016020">
    <property type="term" value="C:membrane"/>
    <property type="evidence" value="ECO:0007669"/>
    <property type="project" value="UniProtKB-SubCell"/>
</dbReference>
<dbReference type="EMBL" id="JAQQWP010000002">
    <property type="protein sequence ID" value="KAK8129751.1"/>
    <property type="molecule type" value="Genomic_DNA"/>
</dbReference>
<comment type="similarity">
    <text evidence="2">Belongs to the cation diffusion facilitator (CDF) transporter (TC 2.A.4) family. SLC30A subfamily.</text>
</comment>
<dbReference type="SUPFAM" id="SSF161111">
    <property type="entry name" value="Cation efflux protein transmembrane domain-like"/>
    <property type="match status" value="1"/>
</dbReference>
<keyword evidence="3" id="KW-0813">Transport</keyword>
<evidence type="ECO:0000313" key="13">
    <source>
        <dbReference type="Proteomes" id="UP001392437"/>
    </source>
</evidence>
<keyword evidence="13" id="KW-1185">Reference proteome</keyword>
<feature type="transmembrane region" description="Helical" evidence="9">
    <location>
        <begin position="113"/>
        <end position="134"/>
    </location>
</feature>
<keyword evidence="7 9" id="KW-0472">Membrane</keyword>
<organism evidence="12 13">
    <name type="scientific">Apiospora kogelbergensis</name>
    <dbReference type="NCBI Taxonomy" id="1337665"/>
    <lineage>
        <taxon>Eukaryota</taxon>
        <taxon>Fungi</taxon>
        <taxon>Dikarya</taxon>
        <taxon>Ascomycota</taxon>
        <taxon>Pezizomycotina</taxon>
        <taxon>Sordariomycetes</taxon>
        <taxon>Xylariomycetidae</taxon>
        <taxon>Amphisphaeriales</taxon>
        <taxon>Apiosporaceae</taxon>
        <taxon>Apiospora</taxon>
    </lineage>
</organism>
<feature type="domain" description="Cation efflux protein transmembrane" evidence="10">
    <location>
        <begin position="12"/>
        <end position="288"/>
    </location>
</feature>
<evidence type="ECO:0000256" key="6">
    <source>
        <dbReference type="ARBA" id="ARBA00022989"/>
    </source>
</evidence>
<evidence type="ECO:0000256" key="5">
    <source>
        <dbReference type="ARBA" id="ARBA00022833"/>
    </source>
</evidence>
<feature type="compositionally biased region" description="Basic and acidic residues" evidence="8">
    <location>
        <begin position="147"/>
        <end position="169"/>
    </location>
</feature>
<evidence type="ECO:0000256" key="8">
    <source>
        <dbReference type="SAM" id="MobiDB-lite"/>
    </source>
</evidence>